<evidence type="ECO:0000313" key="2">
    <source>
        <dbReference type="Proteomes" id="UP000318571"/>
    </source>
</evidence>
<dbReference type="AlphaFoldDB" id="A0A553NVT1"/>
<organism evidence="1 2">
    <name type="scientific">Tigriopus californicus</name>
    <name type="common">Marine copepod</name>
    <dbReference type="NCBI Taxonomy" id="6832"/>
    <lineage>
        <taxon>Eukaryota</taxon>
        <taxon>Metazoa</taxon>
        <taxon>Ecdysozoa</taxon>
        <taxon>Arthropoda</taxon>
        <taxon>Crustacea</taxon>
        <taxon>Multicrustacea</taxon>
        <taxon>Hexanauplia</taxon>
        <taxon>Copepoda</taxon>
        <taxon>Harpacticoida</taxon>
        <taxon>Harpacticidae</taxon>
        <taxon>Tigriopus</taxon>
    </lineage>
</organism>
<name>A0A553NVT1_TIGCA</name>
<gene>
    <name evidence="1" type="ORF">TCAL_15151</name>
</gene>
<dbReference type="EMBL" id="VCGU01000010">
    <property type="protein sequence ID" value="TRY69542.1"/>
    <property type="molecule type" value="Genomic_DNA"/>
</dbReference>
<comment type="caution">
    <text evidence="1">The sequence shown here is derived from an EMBL/GenBank/DDBJ whole genome shotgun (WGS) entry which is preliminary data.</text>
</comment>
<protein>
    <submittedName>
        <fullName evidence="1">Uncharacterized protein</fullName>
    </submittedName>
</protein>
<accession>A0A553NVT1</accession>
<evidence type="ECO:0000313" key="1">
    <source>
        <dbReference type="EMBL" id="TRY69542.1"/>
    </source>
</evidence>
<dbReference type="Proteomes" id="UP000318571">
    <property type="component" value="Chromosome 1"/>
</dbReference>
<reference evidence="1 2" key="1">
    <citation type="journal article" date="2018" name="Nat. Ecol. Evol.">
        <title>Genomic signatures of mitonuclear coevolution across populations of Tigriopus californicus.</title>
        <authorList>
            <person name="Barreto F.S."/>
            <person name="Watson E.T."/>
            <person name="Lima T.G."/>
            <person name="Willett C.S."/>
            <person name="Edmands S."/>
            <person name="Li W."/>
            <person name="Burton R.S."/>
        </authorList>
    </citation>
    <scope>NUCLEOTIDE SEQUENCE [LARGE SCALE GENOMIC DNA]</scope>
    <source>
        <strain evidence="1 2">San Diego</strain>
    </source>
</reference>
<proteinExistence type="predicted"/>
<keyword evidence="2" id="KW-1185">Reference proteome</keyword>
<sequence length="164" mass="18565">MRILVDLVIDSNVYIDLLFCFSLSFIVGPTIRTCDDADVKLNQDHHHFPTYHSSGWRNQIIGCVLPQLPFKGLEDTRRKCFKLIHSLNGMKVGSSIEGFHLLLELDRLLQGRFPISLREFGFLRGNCGFLLPGLTCVPCLENALIPRCQSVPSLLELLSQPRDL</sequence>